<evidence type="ECO:0008006" key="3">
    <source>
        <dbReference type="Google" id="ProtNLM"/>
    </source>
</evidence>
<keyword evidence="2" id="KW-1185">Reference proteome</keyword>
<evidence type="ECO:0000313" key="2">
    <source>
        <dbReference type="Proteomes" id="UP001501757"/>
    </source>
</evidence>
<comment type="caution">
    <text evidence="1">The sequence shown here is derived from an EMBL/GenBank/DDBJ whole genome shotgun (WGS) entry which is preliminary data.</text>
</comment>
<dbReference type="EMBL" id="BAAAEI010000015">
    <property type="protein sequence ID" value="GAA0362403.1"/>
    <property type="molecule type" value="Genomic_DNA"/>
</dbReference>
<name>A0ABP3H729_9ALTE</name>
<proteinExistence type="predicted"/>
<dbReference type="Proteomes" id="UP001501757">
    <property type="component" value="Unassembled WGS sequence"/>
</dbReference>
<organism evidence="1 2">
    <name type="scientific">Bowmanella denitrificans</name>
    <dbReference type="NCBI Taxonomy" id="366582"/>
    <lineage>
        <taxon>Bacteria</taxon>
        <taxon>Pseudomonadati</taxon>
        <taxon>Pseudomonadota</taxon>
        <taxon>Gammaproteobacteria</taxon>
        <taxon>Alteromonadales</taxon>
        <taxon>Alteromonadaceae</taxon>
        <taxon>Bowmanella</taxon>
    </lineage>
</organism>
<protein>
    <recommendedName>
        <fullName evidence="3">STAS/SEC14 domain-containing protein</fullName>
    </recommendedName>
</protein>
<accession>A0ABP3H729</accession>
<dbReference type="RefSeq" id="WP_102797111.1">
    <property type="nucleotide sequence ID" value="NZ_BAAAEI010000015.1"/>
</dbReference>
<reference evidence="2" key="1">
    <citation type="journal article" date="2019" name="Int. J. Syst. Evol. Microbiol.">
        <title>The Global Catalogue of Microorganisms (GCM) 10K type strain sequencing project: providing services to taxonomists for standard genome sequencing and annotation.</title>
        <authorList>
            <consortium name="The Broad Institute Genomics Platform"/>
            <consortium name="The Broad Institute Genome Sequencing Center for Infectious Disease"/>
            <person name="Wu L."/>
            <person name="Ma J."/>
        </authorList>
    </citation>
    <scope>NUCLEOTIDE SEQUENCE [LARGE SCALE GENOMIC DNA]</scope>
    <source>
        <strain evidence="2">JCM 13378</strain>
    </source>
</reference>
<gene>
    <name evidence="1" type="ORF">GCM10009092_28460</name>
</gene>
<evidence type="ECO:0000313" key="1">
    <source>
        <dbReference type="EMBL" id="GAA0362403.1"/>
    </source>
</evidence>
<sequence>MTRSFYYDCHYDPDILAVRVSTGGLAEPQDIHTLYQQALDAGREANCYKLLLDVRELALDYDSGKVFQVLRDISPILQQLQVARLVTLSEFKHDLIEEYAKEQGFNLKNFTEQHQALEWLNAAG</sequence>